<accession>A0A7R7DLG2</accession>
<evidence type="ECO:0000256" key="3">
    <source>
        <dbReference type="ARBA" id="ARBA00022630"/>
    </source>
</evidence>
<evidence type="ECO:0000256" key="5">
    <source>
        <dbReference type="ARBA" id="ARBA00023002"/>
    </source>
</evidence>
<reference evidence="8 9" key="1">
    <citation type="submission" date="2020-08" db="EMBL/GenBank/DDBJ databases">
        <title>Whole genome shotgun sequence of Actinocatenispora thailandica NBRC 105041.</title>
        <authorList>
            <person name="Komaki H."/>
            <person name="Tamura T."/>
        </authorList>
    </citation>
    <scope>NUCLEOTIDE SEQUENCE [LARGE SCALE GENOMIC DNA]</scope>
    <source>
        <strain evidence="8 9">NBRC 105041</strain>
    </source>
</reference>
<evidence type="ECO:0000313" key="9">
    <source>
        <dbReference type="Proteomes" id="UP000611640"/>
    </source>
</evidence>
<dbReference type="PANTHER" id="PTHR11985">
    <property type="entry name" value="GLYCEROL-3-PHOSPHATE DEHYDROGENASE"/>
    <property type="match status" value="1"/>
</dbReference>
<dbReference type="PRINTS" id="PR01001">
    <property type="entry name" value="FADG3PDH"/>
</dbReference>
<dbReference type="Gene3D" id="1.10.8.870">
    <property type="entry name" value="Alpha-glycerophosphate oxidase, cap domain"/>
    <property type="match status" value="1"/>
</dbReference>
<keyword evidence="9" id="KW-1185">Reference proteome</keyword>
<evidence type="ECO:0000313" key="8">
    <source>
        <dbReference type="EMBL" id="BCJ33746.1"/>
    </source>
</evidence>
<dbReference type="SUPFAM" id="SSF51905">
    <property type="entry name" value="FAD/NAD(P)-binding domain"/>
    <property type="match status" value="1"/>
</dbReference>
<proteinExistence type="inferred from homology"/>
<gene>
    <name evidence="8" type="primary">glpA</name>
    <name evidence="8" type="ORF">Athai_12490</name>
</gene>
<keyword evidence="3" id="KW-0285">Flavoprotein</keyword>
<protein>
    <submittedName>
        <fullName evidence="8">Glycerol-3-phosphate dehydrogenase</fullName>
    </submittedName>
</protein>
<dbReference type="Pfam" id="PF16901">
    <property type="entry name" value="DAO_C"/>
    <property type="match status" value="1"/>
</dbReference>
<evidence type="ECO:0000256" key="1">
    <source>
        <dbReference type="ARBA" id="ARBA00001974"/>
    </source>
</evidence>
<dbReference type="InterPro" id="IPR036188">
    <property type="entry name" value="FAD/NAD-bd_sf"/>
</dbReference>
<dbReference type="GO" id="GO:0046168">
    <property type="term" value="P:glycerol-3-phosphate catabolic process"/>
    <property type="evidence" value="ECO:0007669"/>
    <property type="project" value="TreeGrafter"/>
</dbReference>
<feature type="domain" description="FAD dependent oxidoreductase" evidence="6">
    <location>
        <begin position="25"/>
        <end position="379"/>
    </location>
</feature>
<dbReference type="Pfam" id="PF01266">
    <property type="entry name" value="DAO"/>
    <property type="match status" value="1"/>
</dbReference>
<dbReference type="InterPro" id="IPR000447">
    <property type="entry name" value="G3P_DH_FAD-dep"/>
</dbReference>
<dbReference type="AlphaFoldDB" id="A0A7R7DLG2"/>
<sequence length="542" mass="57707">MNDTSALSGQQRDRALADATGGSYDVVVIGAGATGAGTALDAAARGLSVVLVDAGDLAAGTSSRSGKTFHGGLRYLEQLNVKLVNQALHERDLMVNRLCGYLAQPEPFLYPLTRAYERPYIGAGVALYDAMTLSRSGIPHHRHYSRRGALRVAPALDPHRVRGGIQYYDVRVDDARHTMVLARTAASLGARVITRARVVEIPRAGDRVAGVVVEDTVTGDRHRITARAVVNAAGVWSAEIQRLAGAETFRVAPAKGVHVVLDPAALDSTTGIFARAEDSVIIIRKWFDRWMLGTTDTPYHGDLSTPRAEPAEIDYLLRNINRYLRRPIGREHIVGTFAGLRPLLAPAGDAGTTSALSRDHSVLPGPAGMITIVGGKYTTYRAMAADAVDAVGMALGERLPASETADLPLVGTTGWRTVSHRADRIAAAHGLAAADVVRLAGRYGSLTEQVLDADPDLVRPVPDTGGHLAAEFAYAVTHEGATTLEDLLWHRTHVSFETPDGGAAAAPHVAAIVAPLLGWDPAESDAQVKTYRTWLSAERAAL</sequence>
<comment type="similarity">
    <text evidence="2">Belongs to the FAD-dependent glycerol-3-phosphate dehydrogenase family.</text>
</comment>
<dbReference type="EMBL" id="AP023355">
    <property type="protein sequence ID" value="BCJ33746.1"/>
    <property type="molecule type" value="Genomic_DNA"/>
</dbReference>
<dbReference type="PANTHER" id="PTHR11985:SF31">
    <property type="entry name" value="GLYCEROL-3-PHOSPHATE DEHYDROGENASE 2"/>
    <property type="match status" value="1"/>
</dbReference>
<dbReference type="KEGG" id="atl:Athai_12490"/>
<dbReference type="InterPro" id="IPR031656">
    <property type="entry name" value="DAO_C"/>
</dbReference>
<dbReference type="InterPro" id="IPR006076">
    <property type="entry name" value="FAD-dep_OxRdtase"/>
</dbReference>
<dbReference type="Gene3D" id="3.50.50.60">
    <property type="entry name" value="FAD/NAD(P)-binding domain"/>
    <property type="match status" value="1"/>
</dbReference>
<dbReference type="Gene3D" id="3.30.9.10">
    <property type="entry name" value="D-Amino Acid Oxidase, subunit A, domain 2"/>
    <property type="match status" value="1"/>
</dbReference>
<dbReference type="RefSeq" id="WP_203960590.1">
    <property type="nucleotide sequence ID" value="NZ_AP023355.1"/>
</dbReference>
<dbReference type="GO" id="GO:0004368">
    <property type="term" value="F:glycerol-3-phosphate dehydrogenase (quinone) activity"/>
    <property type="evidence" value="ECO:0007669"/>
    <property type="project" value="InterPro"/>
</dbReference>
<keyword evidence="4" id="KW-0274">FAD</keyword>
<feature type="domain" description="Alpha-glycerophosphate oxidase C-terminal" evidence="7">
    <location>
        <begin position="402"/>
        <end position="523"/>
    </location>
</feature>
<comment type="cofactor">
    <cofactor evidence="1">
        <name>FAD</name>
        <dbReference type="ChEBI" id="CHEBI:57692"/>
    </cofactor>
</comment>
<name>A0A7R7DLG2_9ACTN</name>
<dbReference type="Proteomes" id="UP000611640">
    <property type="component" value="Chromosome"/>
</dbReference>
<dbReference type="InterPro" id="IPR038299">
    <property type="entry name" value="DAO_C_sf"/>
</dbReference>
<dbReference type="PROSITE" id="PS00978">
    <property type="entry name" value="FAD_G3PDH_2"/>
    <property type="match status" value="1"/>
</dbReference>
<evidence type="ECO:0000259" key="7">
    <source>
        <dbReference type="Pfam" id="PF16901"/>
    </source>
</evidence>
<evidence type="ECO:0000256" key="2">
    <source>
        <dbReference type="ARBA" id="ARBA00007330"/>
    </source>
</evidence>
<evidence type="ECO:0000259" key="6">
    <source>
        <dbReference type="Pfam" id="PF01266"/>
    </source>
</evidence>
<organism evidence="8 9">
    <name type="scientific">Actinocatenispora thailandica</name>
    <dbReference type="NCBI Taxonomy" id="227318"/>
    <lineage>
        <taxon>Bacteria</taxon>
        <taxon>Bacillati</taxon>
        <taxon>Actinomycetota</taxon>
        <taxon>Actinomycetes</taxon>
        <taxon>Micromonosporales</taxon>
        <taxon>Micromonosporaceae</taxon>
        <taxon>Actinocatenispora</taxon>
    </lineage>
</organism>
<evidence type="ECO:0000256" key="4">
    <source>
        <dbReference type="ARBA" id="ARBA00022827"/>
    </source>
</evidence>
<keyword evidence="5" id="KW-0560">Oxidoreductase</keyword>